<dbReference type="InterPro" id="IPR050383">
    <property type="entry name" value="GlyoxalaseI/FosfomycinResist"/>
</dbReference>
<proteinExistence type="predicted"/>
<dbReference type="InterPro" id="IPR029068">
    <property type="entry name" value="Glyas_Bleomycin-R_OHBP_Dase"/>
</dbReference>
<evidence type="ECO:0000313" key="2">
    <source>
        <dbReference type="EMBL" id="ATA56748.1"/>
    </source>
</evidence>
<dbReference type="Gene3D" id="3.10.180.10">
    <property type="entry name" value="2,3-Dihydroxybiphenyl 1,2-Dioxygenase, domain 1"/>
    <property type="match status" value="1"/>
</dbReference>
<gene>
    <name evidence="2" type="ORF">CKY39_28675</name>
</gene>
<reference evidence="2 3" key="1">
    <citation type="submission" date="2017-09" db="EMBL/GenBank/DDBJ databases">
        <title>The diverse metabolic capabilities of V. boronicumulans make it an excellent choice for continued studies on novel biodegradation.</title>
        <authorList>
            <person name="Sun S."/>
        </authorList>
    </citation>
    <scope>NUCLEOTIDE SEQUENCE [LARGE SCALE GENOMIC DNA]</scope>
    <source>
        <strain evidence="2 3">J1</strain>
    </source>
</reference>
<evidence type="ECO:0000259" key="1">
    <source>
        <dbReference type="PROSITE" id="PS51819"/>
    </source>
</evidence>
<accession>A0A250DQX0</accession>
<dbReference type="CDD" id="cd07264">
    <property type="entry name" value="VOC_like"/>
    <property type="match status" value="1"/>
</dbReference>
<organism evidence="2 3">
    <name type="scientific">Variovorax boronicumulans</name>
    <dbReference type="NCBI Taxonomy" id="436515"/>
    <lineage>
        <taxon>Bacteria</taxon>
        <taxon>Pseudomonadati</taxon>
        <taxon>Pseudomonadota</taxon>
        <taxon>Betaproteobacteria</taxon>
        <taxon>Burkholderiales</taxon>
        <taxon>Comamonadaceae</taxon>
        <taxon>Variovorax</taxon>
    </lineage>
</organism>
<dbReference type="PANTHER" id="PTHR21366:SF22">
    <property type="entry name" value="VOC DOMAIN-CONTAINING PROTEIN"/>
    <property type="match status" value="1"/>
</dbReference>
<dbReference type="KEGG" id="vbo:CKY39_28675"/>
<dbReference type="EMBL" id="CP023284">
    <property type="protein sequence ID" value="ATA56748.1"/>
    <property type="molecule type" value="Genomic_DNA"/>
</dbReference>
<dbReference type="Proteomes" id="UP000217154">
    <property type="component" value="Chromosome"/>
</dbReference>
<dbReference type="PROSITE" id="PS51819">
    <property type="entry name" value="VOC"/>
    <property type="match status" value="1"/>
</dbReference>
<dbReference type="AlphaFoldDB" id="A0A250DQX0"/>
<dbReference type="InterPro" id="IPR025870">
    <property type="entry name" value="Glyoxalase-like_dom"/>
</dbReference>
<feature type="domain" description="VOC" evidence="1">
    <location>
        <begin position="2"/>
        <end position="127"/>
    </location>
</feature>
<dbReference type="InterPro" id="IPR037523">
    <property type="entry name" value="VOC_core"/>
</dbReference>
<protein>
    <submittedName>
        <fullName evidence="2">Glyoxalase</fullName>
    </submittedName>
</protein>
<dbReference type="RefSeq" id="WP_095746825.1">
    <property type="nucleotide sequence ID" value="NZ_CP023284.1"/>
</dbReference>
<evidence type="ECO:0000313" key="3">
    <source>
        <dbReference type="Proteomes" id="UP000217154"/>
    </source>
</evidence>
<dbReference type="SUPFAM" id="SSF54593">
    <property type="entry name" value="Glyoxalase/Bleomycin resistance protein/Dihydroxybiphenyl dioxygenase"/>
    <property type="match status" value="1"/>
</dbReference>
<dbReference type="Pfam" id="PF12681">
    <property type="entry name" value="Glyoxalase_2"/>
    <property type="match status" value="1"/>
</dbReference>
<sequence>MKLGYTIVYVPDVTQSLKFFEQAFGLPTRFLHESGTYGELETGETTLAFAAHALGDSNFPGGHVAASESAQPLGMELGLVTPDVPAAHSRALAAGATQLSAPVTKPWGQVVSYVRCPDGTLVELCSPIGG</sequence>
<dbReference type="PANTHER" id="PTHR21366">
    <property type="entry name" value="GLYOXALASE FAMILY PROTEIN"/>
    <property type="match status" value="1"/>
</dbReference>
<name>A0A250DQX0_9BURK</name>